<sequence>MIKEFFIKKIGDKVAKKTKNNLLEIPFYRKRLKENNIHLGEVRNITSLEKLETFLNKHKIEWVTEEEMLEMSKDYCLSLSIVPQNKRSWIQASSGYTLATKLLTNTSDVILTRKRVAYTKKDLKEACKIYESLKNLLENDISLTIAIFGRLGDLCGSGTYPFLAISGGYSNVNVKTLYYGLPKNETELLQWLKECKELNISGIIGIPSTLEKLTKISKACDLYFKNLKLVGTGGDRLHKTLIEELYDIGAKIITIGYGAQEVTPLSTVAIGTIFSTIPKFPATEGLGVIGNLNYVRITDKNGESVELEEEGHIRVTSPFEGTTLVDYDTKDVGKFINDHFFVRHGNKELKIPFPSLSYEISRLNEHSLRVRERNVYVKDLREIGYLSVGYEFIIGTEDNKLHIFITKPEKEKMMSYLYNLLPSEIAENTYVHIIPTTILSKYLYPAGHYKPHNIANSQITKLLLESVKK</sequence>
<dbReference type="Pfam" id="PF00501">
    <property type="entry name" value="AMP-binding"/>
    <property type="match status" value="1"/>
</dbReference>
<dbReference type="SUPFAM" id="SSF56801">
    <property type="entry name" value="Acetyl-CoA synthetase-like"/>
    <property type="match status" value="1"/>
</dbReference>
<organism evidence="2">
    <name type="scientific">Dictyoglomus turgidum</name>
    <dbReference type="NCBI Taxonomy" id="513050"/>
    <lineage>
        <taxon>Bacteria</taxon>
        <taxon>Pseudomonadati</taxon>
        <taxon>Dictyoglomota</taxon>
        <taxon>Dictyoglomia</taxon>
        <taxon>Dictyoglomales</taxon>
        <taxon>Dictyoglomaceae</taxon>
        <taxon>Dictyoglomus</taxon>
    </lineage>
</organism>
<dbReference type="Gene3D" id="3.40.50.12780">
    <property type="entry name" value="N-terminal domain of ligase-like"/>
    <property type="match status" value="1"/>
</dbReference>
<gene>
    <name evidence="2" type="ORF">ENV35_04920</name>
</gene>
<dbReference type="EMBL" id="DTGA01000112">
    <property type="protein sequence ID" value="HGB31200.1"/>
    <property type="molecule type" value="Genomic_DNA"/>
</dbReference>
<protein>
    <recommendedName>
        <fullName evidence="1">AMP-dependent synthetase/ligase domain-containing protein</fullName>
    </recommendedName>
</protein>
<proteinExistence type="predicted"/>
<evidence type="ECO:0000259" key="1">
    <source>
        <dbReference type="Pfam" id="PF00501"/>
    </source>
</evidence>
<dbReference type="AlphaFoldDB" id="A0A7C3SNF3"/>
<dbReference type="InterPro" id="IPR000873">
    <property type="entry name" value="AMP-dep_synth/lig_dom"/>
</dbReference>
<feature type="domain" description="AMP-dependent synthetase/ligase" evidence="1">
    <location>
        <begin position="188"/>
        <end position="318"/>
    </location>
</feature>
<name>A0A7C3SNF3_9BACT</name>
<dbReference type="InterPro" id="IPR042099">
    <property type="entry name" value="ANL_N_sf"/>
</dbReference>
<comment type="caution">
    <text evidence="2">The sequence shown here is derived from an EMBL/GenBank/DDBJ whole genome shotgun (WGS) entry which is preliminary data.</text>
</comment>
<accession>A0A7C3SNF3</accession>
<reference evidence="2" key="1">
    <citation type="journal article" date="2020" name="mSystems">
        <title>Genome- and Community-Level Interaction Insights into Carbon Utilization and Element Cycling Functions of Hydrothermarchaeota in Hydrothermal Sediment.</title>
        <authorList>
            <person name="Zhou Z."/>
            <person name="Liu Y."/>
            <person name="Xu W."/>
            <person name="Pan J."/>
            <person name="Luo Z.H."/>
            <person name="Li M."/>
        </authorList>
    </citation>
    <scope>NUCLEOTIDE SEQUENCE [LARGE SCALE GENOMIC DNA]</scope>
    <source>
        <strain evidence="2">SpSt-751</strain>
    </source>
</reference>
<evidence type="ECO:0000313" key="2">
    <source>
        <dbReference type="EMBL" id="HGB31200.1"/>
    </source>
</evidence>